<reference evidence="3 4" key="1">
    <citation type="submission" date="2014-09" db="EMBL/GenBank/DDBJ databases">
        <authorList>
            <person name="Grob C."/>
            <person name="Taubert M."/>
            <person name="Howat A.M."/>
            <person name="Burns O.J."/>
            <person name="Dixon J.L."/>
            <person name="Chen Y."/>
            <person name="Murrell J.C."/>
        </authorList>
    </citation>
    <scope>NUCLEOTIDE SEQUENCE [LARGE SCALE GENOMIC DNA]</scope>
    <source>
        <strain evidence="3">L4</strain>
    </source>
</reference>
<accession>A0A0A0BJX8</accession>
<evidence type="ECO:0000313" key="4">
    <source>
        <dbReference type="Proteomes" id="UP000029999"/>
    </source>
</evidence>
<dbReference type="PANTHER" id="PTHR33525:SF4">
    <property type="entry name" value="CYCLIC DI-GMP PHOSPHODIESTERASE CDGJ"/>
    <property type="match status" value="1"/>
</dbReference>
<dbReference type="SUPFAM" id="SSF141868">
    <property type="entry name" value="EAL domain-like"/>
    <property type="match status" value="1"/>
</dbReference>
<dbReference type="Proteomes" id="UP000029999">
    <property type="component" value="Unassembled WGS sequence"/>
</dbReference>
<dbReference type="PANTHER" id="PTHR33525">
    <property type="match status" value="1"/>
</dbReference>
<gene>
    <name evidence="3" type="ORF">LP43_1025</name>
</gene>
<dbReference type="PIRSF" id="PIRSF003180">
    <property type="entry name" value="DiGMPpdiest_YuxH"/>
    <property type="match status" value="1"/>
</dbReference>
<sequence>METLNERPLVVIARQPIFDRQFDIYAYELLFRSASDQTSADLSSLSGDTATSRVINYAFLELGIERVIGNHTAFINLTRNFILNEDPLPTSQNRVIVEILEDIIVDDELLDGVRKLIKQGYTIALDDFIFHESLRPLVELASIIKVDILALDEAALREHVTILRKYDVKLLAEKVETREEFELCMELGFDFFQGFFFCRPDNIEDTPIPDNQLILVKLMQKLQEEDVEFEEIEQLISHDPGLTYKLLRLLNSAAIGMPRQINSIRQGLVILGLKAIKTWTSLIIMSELDSVPEELLDQALIRAKMGESLAPHYACSSESSFLVGLFSTIDAMLNQPMAIIVKSLPLADETKQALLHKQGELGQLLNDIELYERGLWSELENAKASLEIFSQSYINAAEWTIQTKDVV</sequence>
<dbReference type="Gene3D" id="1.10.3210.10">
    <property type="entry name" value="Hypothetical protein af1432"/>
    <property type="match status" value="1"/>
</dbReference>
<dbReference type="SMART" id="SM00052">
    <property type="entry name" value="EAL"/>
    <property type="match status" value="1"/>
</dbReference>
<dbReference type="RefSeq" id="WP_036312661.1">
    <property type="nucleotide sequence ID" value="NZ_JRQD01000002.1"/>
</dbReference>
<protein>
    <submittedName>
        <fullName evidence="3">Putative signal transduction protein</fullName>
    </submittedName>
</protein>
<dbReference type="Pfam" id="PF00563">
    <property type="entry name" value="EAL"/>
    <property type="match status" value="1"/>
</dbReference>
<feature type="domain" description="EAL" evidence="1">
    <location>
        <begin position="1"/>
        <end position="214"/>
    </location>
</feature>
<dbReference type="Gene3D" id="3.20.20.450">
    <property type="entry name" value="EAL domain"/>
    <property type="match status" value="1"/>
</dbReference>
<dbReference type="Pfam" id="PF08668">
    <property type="entry name" value="HDOD"/>
    <property type="match status" value="1"/>
</dbReference>
<dbReference type="InterPro" id="IPR052340">
    <property type="entry name" value="RNase_Y/CdgJ"/>
</dbReference>
<dbReference type="PROSITE" id="PS51833">
    <property type="entry name" value="HDOD"/>
    <property type="match status" value="1"/>
</dbReference>
<evidence type="ECO:0000259" key="2">
    <source>
        <dbReference type="PROSITE" id="PS51833"/>
    </source>
</evidence>
<feature type="domain" description="HDOD" evidence="2">
    <location>
        <begin position="208"/>
        <end position="392"/>
    </location>
</feature>
<dbReference type="PROSITE" id="PS50883">
    <property type="entry name" value="EAL"/>
    <property type="match status" value="1"/>
</dbReference>
<dbReference type="STRING" id="392484.LP43_1025"/>
<evidence type="ECO:0000259" key="1">
    <source>
        <dbReference type="PROSITE" id="PS50883"/>
    </source>
</evidence>
<dbReference type="InterPro" id="IPR035919">
    <property type="entry name" value="EAL_sf"/>
</dbReference>
<dbReference type="InterPro" id="IPR014408">
    <property type="entry name" value="dGMP_Pdiesterase_EAL/HD-GYP"/>
</dbReference>
<dbReference type="AlphaFoldDB" id="A0A0A0BJX8"/>
<organism evidence="3 4">
    <name type="scientific">Methylophaga thiooxydans</name>
    <dbReference type="NCBI Taxonomy" id="392484"/>
    <lineage>
        <taxon>Bacteria</taxon>
        <taxon>Pseudomonadati</taxon>
        <taxon>Pseudomonadota</taxon>
        <taxon>Gammaproteobacteria</taxon>
        <taxon>Thiotrichales</taxon>
        <taxon>Piscirickettsiaceae</taxon>
        <taxon>Methylophaga</taxon>
    </lineage>
</organism>
<dbReference type="InterPro" id="IPR001633">
    <property type="entry name" value="EAL_dom"/>
</dbReference>
<dbReference type="InterPro" id="IPR013976">
    <property type="entry name" value="HDOD"/>
</dbReference>
<proteinExistence type="predicted"/>
<comment type="caution">
    <text evidence="3">The sequence shown here is derived from an EMBL/GenBank/DDBJ whole genome shotgun (WGS) entry which is preliminary data.</text>
</comment>
<evidence type="ECO:0000313" key="3">
    <source>
        <dbReference type="EMBL" id="KGM07414.1"/>
    </source>
</evidence>
<dbReference type="SUPFAM" id="SSF109604">
    <property type="entry name" value="HD-domain/PDEase-like"/>
    <property type="match status" value="1"/>
</dbReference>
<dbReference type="EMBL" id="JRQD01000002">
    <property type="protein sequence ID" value="KGM07414.1"/>
    <property type="molecule type" value="Genomic_DNA"/>
</dbReference>
<name>A0A0A0BJX8_9GAMM</name>